<protein>
    <submittedName>
        <fullName evidence="2">Uncharacterized protein</fullName>
    </submittedName>
</protein>
<sequence>MDLVDVGVPETEYIPGALLWVPDARSRRPDYQEICAREGLVEACFAHPVNGKPQRPPSAFNPSGKFRPAAGRKSSQGRAPLGVVDPNNLKERKPPTLREKRHRIQYSPTVELSPGWIHRNSGWTPCTPCGGQYGDWI</sequence>
<name>A0AAE0GVI0_9CHLO</name>
<gene>
    <name evidence="2" type="ORF">CYMTET_7433</name>
</gene>
<feature type="compositionally biased region" description="Basic and acidic residues" evidence="1">
    <location>
        <begin position="88"/>
        <end position="98"/>
    </location>
</feature>
<accession>A0AAE0GVI0</accession>
<feature type="region of interest" description="Disordered" evidence="1">
    <location>
        <begin position="51"/>
        <end position="105"/>
    </location>
</feature>
<proteinExistence type="predicted"/>
<organism evidence="2 3">
    <name type="scientific">Cymbomonas tetramitiformis</name>
    <dbReference type="NCBI Taxonomy" id="36881"/>
    <lineage>
        <taxon>Eukaryota</taxon>
        <taxon>Viridiplantae</taxon>
        <taxon>Chlorophyta</taxon>
        <taxon>Pyramimonadophyceae</taxon>
        <taxon>Pyramimonadales</taxon>
        <taxon>Pyramimonadaceae</taxon>
        <taxon>Cymbomonas</taxon>
    </lineage>
</organism>
<evidence type="ECO:0000313" key="3">
    <source>
        <dbReference type="Proteomes" id="UP001190700"/>
    </source>
</evidence>
<dbReference type="Proteomes" id="UP001190700">
    <property type="component" value="Unassembled WGS sequence"/>
</dbReference>
<keyword evidence="3" id="KW-1185">Reference proteome</keyword>
<dbReference type="EMBL" id="LGRX02002078">
    <property type="protein sequence ID" value="KAK3284940.1"/>
    <property type="molecule type" value="Genomic_DNA"/>
</dbReference>
<reference evidence="2 3" key="1">
    <citation type="journal article" date="2015" name="Genome Biol. Evol.">
        <title>Comparative Genomics of a Bacterivorous Green Alga Reveals Evolutionary Causalities and Consequences of Phago-Mixotrophic Mode of Nutrition.</title>
        <authorList>
            <person name="Burns J.A."/>
            <person name="Paasch A."/>
            <person name="Narechania A."/>
            <person name="Kim E."/>
        </authorList>
    </citation>
    <scope>NUCLEOTIDE SEQUENCE [LARGE SCALE GENOMIC DNA]</scope>
    <source>
        <strain evidence="2 3">PLY_AMNH</strain>
    </source>
</reference>
<dbReference type="AlphaFoldDB" id="A0AAE0GVI0"/>
<evidence type="ECO:0000313" key="2">
    <source>
        <dbReference type="EMBL" id="KAK3284940.1"/>
    </source>
</evidence>
<evidence type="ECO:0000256" key="1">
    <source>
        <dbReference type="SAM" id="MobiDB-lite"/>
    </source>
</evidence>
<comment type="caution">
    <text evidence="2">The sequence shown here is derived from an EMBL/GenBank/DDBJ whole genome shotgun (WGS) entry which is preliminary data.</text>
</comment>